<protein>
    <submittedName>
        <fullName evidence="2">Uncharacterized protein</fullName>
    </submittedName>
</protein>
<dbReference type="RefSeq" id="WP_074839197.1">
    <property type="nucleotide sequence ID" value="NZ_CATMKJ010000015.1"/>
</dbReference>
<name>A0A975ZQI4_9RHOB</name>
<dbReference type="GeneID" id="80820556"/>
<proteinExistence type="predicted"/>
<reference evidence="2 3" key="1">
    <citation type="submission" date="2016-10" db="EMBL/GenBank/DDBJ databases">
        <authorList>
            <person name="Varghese N."/>
            <person name="Submissions S."/>
        </authorList>
    </citation>
    <scope>NUCLEOTIDE SEQUENCE [LARGE SCALE GENOMIC DNA]</scope>
    <source>
        <strain evidence="2 3">FF3</strain>
    </source>
</reference>
<dbReference type="EMBL" id="FNYY01000022">
    <property type="protein sequence ID" value="SEK06207.1"/>
    <property type="molecule type" value="Genomic_DNA"/>
</dbReference>
<keyword evidence="3" id="KW-1185">Reference proteome</keyword>
<evidence type="ECO:0000256" key="1">
    <source>
        <dbReference type="SAM" id="MobiDB-lite"/>
    </source>
</evidence>
<feature type="region of interest" description="Disordered" evidence="1">
    <location>
        <begin position="99"/>
        <end position="119"/>
    </location>
</feature>
<organism evidence="2 3">
    <name type="scientific">Marinovum algicola</name>
    <dbReference type="NCBI Taxonomy" id="42444"/>
    <lineage>
        <taxon>Bacteria</taxon>
        <taxon>Pseudomonadati</taxon>
        <taxon>Pseudomonadota</taxon>
        <taxon>Alphaproteobacteria</taxon>
        <taxon>Rhodobacterales</taxon>
        <taxon>Roseobacteraceae</taxon>
        <taxon>Marinovum</taxon>
    </lineage>
</organism>
<sequence>MHGGNIDLLELARVVKDGGSVSEEEFIELMQGVLPIDSLKDITPEESEWLFMAITWLFDYTLLLWEFHRTELNKGTTYLGHPRIPGSSGPFIDTMLTRGNNPPDYTQLEDFGIGRSLEP</sequence>
<evidence type="ECO:0000313" key="3">
    <source>
        <dbReference type="Proteomes" id="UP000182932"/>
    </source>
</evidence>
<evidence type="ECO:0000313" key="2">
    <source>
        <dbReference type="EMBL" id="SEK06207.1"/>
    </source>
</evidence>
<comment type="caution">
    <text evidence="2">The sequence shown here is derived from an EMBL/GenBank/DDBJ whole genome shotgun (WGS) entry which is preliminary data.</text>
</comment>
<dbReference type="AlphaFoldDB" id="A0A975ZQI4"/>
<gene>
    <name evidence="2" type="ORF">SAMN04487940_12281</name>
</gene>
<accession>A0A975ZQI4</accession>
<dbReference type="Proteomes" id="UP000182932">
    <property type="component" value="Unassembled WGS sequence"/>
</dbReference>